<dbReference type="STRING" id="1795832.A7Q00_00625"/>
<dbReference type="EMBL" id="LXSQ01000003">
    <property type="protein sequence ID" value="OAM44823.1"/>
    <property type="molecule type" value="Genomic_DNA"/>
</dbReference>
<dbReference type="Proteomes" id="UP000077726">
    <property type="component" value="Unassembled WGS sequence"/>
</dbReference>
<dbReference type="AlphaFoldDB" id="A0A1B6W1K4"/>
<evidence type="ECO:0000313" key="2">
    <source>
        <dbReference type="Proteomes" id="UP000077726"/>
    </source>
</evidence>
<evidence type="ECO:0008006" key="3">
    <source>
        <dbReference type="Google" id="ProtNLM"/>
    </source>
</evidence>
<name>A0A1B6W1K4_9NEIS</name>
<keyword evidence="2" id="KW-1185">Reference proteome</keyword>
<gene>
    <name evidence="1" type="ORF">A7Q00_00625</name>
</gene>
<protein>
    <recommendedName>
        <fullName evidence="3">DUF4303 domain-containing protein</fullName>
    </recommendedName>
</protein>
<proteinExistence type="predicted"/>
<reference evidence="2" key="1">
    <citation type="submission" date="2016-05" db="EMBL/GenBank/DDBJ databases">
        <title>Draft genome of Corynebacterium afermentans subsp. afermentans LCDC 88199T.</title>
        <authorList>
            <person name="Bernier A.-M."/>
            <person name="Bernard K."/>
        </authorList>
    </citation>
    <scope>NUCLEOTIDE SEQUENCE [LARGE SCALE GENOMIC DNA]</scope>
    <source>
        <strain evidence="2">NML130454</strain>
    </source>
</reference>
<dbReference type="OrthoDB" id="5867542at2"/>
<accession>A0A1B6W1K4</accession>
<dbReference type="RefSeq" id="WP_064088728.1">
    <property type="nucleotide sequence ID" value="NZ_LXSQ01000003.1"/>
</dbReference>
<organism evidence="1 2">
    <name type="scientific">Eikenella halliae</name>
    <dbReference type="NCBI Taxonomy" id="1795832"/>
    <lineage>
        <taxon>Bacteria</taxon>
        <taxon>Pseudomonadati</taxon>
        <taxon>Pseudomonadota</taxon>
        <taxon>Betaproteobacteria</taxon>
        <taxon>Neisseriales</taxon>
        <taxon>Neisseriaceae</taxon>
        <taxon>Eikenella</taxon>
    </lineage>
</organism>
<evidence type="ECO:0000313" key="1">
    <source>
        <dbReference type="EMBL" id="OAM44823.1"/>
    </source>
</evidence>
<comment type="caution">
    <text evidence="1">The sequence shown here is derived from an EMBL/GenBank/DDBJ whole genome shotgun (WGS) entry which is preliminary data.</text>
</comment>
<sequence length="178" mass="20879">MIWNKWNAEEKTKIQRQLLQFTCEKTAAFLAEHPSETFYAFTYDCNTEYGQVSLCLNSEEFFQEGLSRSRAEFPEYYSSEEDIREYRYNTGNWQYQCFDTFTFIEEDEIDHIHGQIDGGNIDEWFALIGEFRTMCRETVREFAGSDVFAQIPKTAGFLAYAVDHEESIEEALQHAVSV</sequence>
<dbReference type="InterPro" id="IPR025409">
    <property type="entry name" value="DUF4303"/>
</dbReference>
<dbReference type="Pfam" id="PF14136">
    <property type="entry name" value="DUF4303"/>
    <property type="match status" value="1"/>
</dbReference>